<name>A0ABV2Z3J6_9ACTN</name>
<reference evidence="1 2" key="1">
    <citation type="submission" date="2024-06" db="EMBL/GenBank/DDBJ databases">
        <title>The Natural Products Discovery Center: Release of the First 8490 Sequenced Strains for Exploring Actinobacteria Biosynthetic Diversity.</title>
        <authorList>
            <person name="Kalkreuter E."/>
            <person name="Kautsar S.A."/>
            <person name="Yang D."/>
            <person name="Bader C.D."/>
            <person name="Teijaro C.N."/>
            <person name="Fluegel L."/>
            <person name="Davis C.M."/>
            <person name="Simpson J.R."/>
            <person name="Lauterbach L."/>
            <person name="Steele A.D."/>
            <person name="Gui C."/>
            <person name="Meng S."/>
            <person name="Li G."/>
            <person name="Viehrig K."/>
            <person name="Ye F."/>
            <person name="Su P."/>
            <person name="Kiefer A.F."/>
            <person name="Nichols A."/>
            <person name="Cepeda A.J."/>
            <person name="Yan W."/>
            <person name="Fan B."/>
            <person name="Jiang Y."/>
            <person name="Adhikari A."/>
            <person name="Zheng C.-J."/>
            <person name="Schuster L."/>
            <person name="Cowan T.M."/>
            <person name="Smanski M.J."/>
            <person name="Chevrette M.G."/>
            <person name="De Carvalho L.P.S."/>
            <person name="Shen B."/>
        </authorList>
    </citation>
    <scope>NUCLEOTIDE SEQUENCE [LARGE SCALE GENOMIC DNA]</scope>
    <source>
        <strain evidence="1 2">NPDC033039</strain>
    </source>
</reference>
<organism evidence="1 2">
    <name type="scientific">Streptomyces catenulae</name>
    <dbReference type="NCBI Taxonomy" id="66875"/>
    <lineage>
        <taxon>Bacteria</taxon>
        <taxon>Bacillati</taxon>
        <taxon>Actinomycetota</taxon>
        <taxon>Actinomycetes</taxon>
        <taxon>Kitasatosporales</taxon>
        <taxon>Streptomycetaceae</taxon>
        <taxon>Streptomyces</taxon>
    </lineage>
</organism>
<comment type="caution">
    <text evidence="1">The sequence shown here is derived from an EMBL/GenBank/DDBJ whole genome shotgun (WGS) entry which is preliminary data.</text>
</comment>
<proteinExistence type="predicted"/>
<evidence type="ECO:0000313" key="2">
    <source>
        <dbReference type="Proteomes" id="UP001550853"/>
    </source>
</evidence>
<dbReference type="Proteomes" id="UP001550853">
    <property type="component" value="Unassembled WGS sequence"/>
</dbReference>
<dbReference type="EMBL" id="JBEZVI010000015">
    <property type="protein sequence ID" value="MEU3712201.1"/>
    <property type="molecule type" value="Genomic_DNA"/>
</dbReference>
<keyword evidence="2" id="KW-1185">Reference proteome</keyword>
<evidence type="ECO:0000313" key="1">
    <source>
        <dbReference type="EMBL" id="MEU3712201.1"/>
    </source>
</evidence>
<dbReference type="RefSeq" id="WP_030285021.1">
    <property type="nucleotide sequence ID" value="NZ_JBEZVI010000015.1"/>
</dbReference>
<sequence>MTPPSEPRCACGELAIEDYYVDSASGPVRAVSRCRLCRYAPDDGPSPRLRAIARRGASTFRNWIIPR</sequence>
<protein>
    <submittedName>
        <fullName evidence="1">Uncharacterized protein</fullName>
    </submittedName>
</protein>
<accession>A0ABV2Z3J6</accession>
<gene>
    <name evidence="1" type="ORF">AB0E61_19175</name>
</gene>